<organism evidence="2 3">
    <name type="scientific">Pleurodeles waltl</name>
    <name type="common">Iberian ribbed newt</name>
    <dbReference type="NCBI Taxonomy" id="8319"/>
    <lineage>
        <taxon>Eukaryota</taxon>
        <taxon>Metazoa</taxon>
        <taxon>Chordata</taxon>
        <taxon>Craniata</taxon>
        <taxon>Vertebrata</taxon>
        <taxon>Euteleostomi</taxon>
        <taxon>Amphibia</taxon>
        <taxon>Batrachia</taxon>
        <taxon>Caudata</taxon>
        <taxon>Salamandroidea</taxon>
        <taxon>Salamandridae</taxon>
        <taxon>Pleurodelinae</taxon>
        <taxon>Pleurodeles</taxon>
    </lineage>
</organism>
<dbReference type="AlphaFoldDB" id="A0AAV7RX68"/>
<proteinExistence type="predicted"/>
<evidence type="ECO:0000313" key="2">
    <source>
        <dbReference type="EMBL" id="KAJ1155525.1"/>
    </source>
</evidence>
<protein>
    <submittedName>
        <fullName evidence="2">Uncharacterized protein</fullName>
    </submittedName>
</protein>
<dbReference type="Proteomes" id="UP001066276">
    <property type="component" value="Chromosome 5"/>
</dbReference>
<gene>
    <name evidence="2" type="ORF">NDU88_008255</name>
</gene>
<feature type="region of interest" description="Disordered" evidence="1">
    <location>
        <begin position="1"/>
        <end position="26"/>
    </location>
</feature>
<evidence type="ECO:0000256" key="1">
    <source>
        <dbReference type="SAM" id="MobiDB-lite"/>
    </source>
</evidence>
<feature type="region of interest" description="Disordered" evidence="1">
    <location>
        <begin position="193"/>
        <end position="242"/>
    </location>
</feature>
<comment type="caution">
    <text evidence="2">The sequence shown here is derived from an EMBL/GenBank/DDBJ whole genome shotgun (WGS) entry which is preliminary data.</text>
</comment>
<keyword evidence="3" id="KW-1185">Reference proteome</keyword>
<feature type="compositionally biased region" description="Basic and acidic residues" evidence="1">
    <location>
        <begin position="209"/>
        <end position="223"/>
    </location>
</feature>
<sequence length="263" mass="27609">MLSTAGVGERGREIQPSGRQPTSSTVPNHWHCIASHAQCPYSCQGTPSLGATYNAPYYTLPLWQHLIPRQYTCTCVTTPQALAPCPPVSGTQTQGLKALSGTATNHPPNFTRALHLMSTVAHQSPAQQTALNSASPEIGDKVRTHCPKELDLVLAAFAPLGHDWGLLCRWRSLCRVGAFVGAALLLVPVEEAAGTSPGTTGLGGGPVSSEREGVGEKGPREDAQPPQPQVRRSGPSALGGRGRGCVELSSTLREVGLGLQLLC</sequence>
<name>A0AAV7RX68_PLEWA</name>
<evidence type="ECO:0000313" key="3">
    <source>
        <dbReference type="Proteomes" id="UP001066276"/>
    </source>
</evidence>
<feature type="compositionally biased region" description="Polar residues" evidence="1">
    <location>
        <begin position="17"/>
        <end position="26"/>
    </location>
</feature>
<dbReference type="EMBL" id="JANPWB010000009">
    <property type="protein sequence ID" value="KAJ1155525.1"/>
    <property type="molecule type" value="Genomic_DNA"/>
</dbReference>
<reference evidence="2" key="1">
    <citation type="journal article" date="2022" name="bioRxiv">
        <title>Sequencing and chromosome-scale assembly of the giantPleurodeles waltlgenome.</title>
        <authorList>
            <person name="Brown T."/>
            <person name="Elewa A."/>
            <person name="Iarovenko S."/>
            <person name="Subramanian E."/>
            <person name="Araus A.J."/>
            <person name="Petzold A."/>
            <person name="Susuki M."/>
            <person name="Suzuki K.-i.T."/>
            <person name="Hayashi T."/>
            <person name="Toyoda A."/>
            <person name="Oliveira C."/>
            <person name="Osipova E."/>
            <person name="Leigh N.D."/>
            <person name="Simon A."/>
            <person name="Yun M.H."/>
        </authorList>
    </citation>
    <scope>NUCLEOTIDE SEQUENCE</scope>
    <source>
        <strain evidence="2">20211129_DDA</strain>
        <tissue evidence="2">Liver</tissue>
    </source>
</reference>
<accession>A0AAV7RX68</accession>